<proteinExistence type="predicted"/>
<feature type="region of interest" description="Disordered" evidence="1">
    <location>
        <begin position="31"/>
        <end position="61"/>
    </location>
</feature>
<keyword evidence="2" id="KW-0732">Signal</keyword>
<dbReference type="AlphaFoldDB" id="A0AAD4NFI4"/>
<reference evidence="3" key="1">
    <citation type="submission" date="2022-01" db="EMBL/GenBank/DDBJ databases">
        <title>Genome Sequence Resource for Two Populations of Ditylenchus destructor, the Migratory Endoparasitic Phytonematode.</title>
        <authorList>
            <person name="Zhang H."/>
            <person name="Lin R."/>
            <person name="Xie B."/>
        </authorList>
    </citation>
    <scope>NUCLEOTIDE SEQUENCE</scope>
    <source>
        <strain evidence="3">BazhouSP</strain>
    </source>
</reference>
<evidence type="ECO:0000313" key="3">
    <source>
        <dbReference type="EMBL" id="KAI1723359.1"/>
    </source>
</evidence>
<comment type="caution">
    <text evidence="3">The sequence shown here is derived from an EMBL/GenBank/DDBJ whole genome shotgun (WGS) entry which is preliminary data.</text>
</comment>
<evidence type="ECO:0000256" key="1">
    <source>
        <dbReference type="SAM" id="MobiDB-lite"/>
    </source>
</evidence>
<feature type="compositionally biased region" description="Basic and acidic residues" evidence="1">
    <location>
        <begin position="35"/>
        <end position="52"/>
    </location>
</feature>
<dbReference type="EMBL" id="JAKKPZ010000003">
    <property type="protein sequence ID" value="KAI1723359.1"/>
    <property type="molecule type" value="Genomic_DNA"/>
</dbReference>
<organism evidence="3 4">
    <name type="scientific">Ditylenchus destructor</name>
    <dbReference type="NCBI Taxonomy" id="166010"/>
    <lineage>
        <taxon>Eukaryota</taxon>
        <taxon>Metazoa</taxon>
        <taxon>Ecdysozoa</taxon>
        <taxon>Nematoda</taxon>
        <taxon>Chromadorea</taxon>
        <taxon>Rhabditida</taxon>
        <taxon>Tylenchina</taxon>
        <taxon>Tylenchomorpha</taxon>
        <taxon>Sphaerularioidea</taxon>
        <taxon>Anguinidae</taxon>
        <taxon>Anguininae</taxon>
        <taxon>Ditylenchus</taxon>
    </lineage>
</organism>
<protein>
    <submittedName>
        <fullName evidence="3">Uncharacterized protein</fullName>
    </submittedName>
</protein>
<evidence type="ECO:0000313" key="4">
    <source>
        <dbReference type="Proteomes" id="UP001201812"/>
    </source>
</evidence>
<keyword evidence="4" id="KW-1185">Reference proteome</keyword>
<feature type="signal peptide" evidence="2">
    <location>
        <begin position="1"/>
        <end position="19"/>
    </location>
</feature>
<gene>
    <name evidence="3" type="ORF">DdX_03514</name>
</gene>
<accession>A0AAD4NFI4</accession>
<feature type="chain" id="PRO_5041897623" evidence="2">
    <location>
        <begin position="20"/>
        <end position="74"/>
    </location>
</feature>
<evidence type="ECO:0000256" key="2">
    <source>
        <dbReference type="SAM" id="SignalP"/>
    </source>
</evidence>
<sequence>MVVFIIIVVVGALLSTAGCCRRRQLNISANMAKQPENRGTETNTETRTKSGNEPRSMNPPPLELMAVKYFQDEF</sequence>
<name>A0AAD4NFI4_9BILA</name>
<dbReference type="Proteomes" id="UP001201812">
    <property type="component" value="Unassembled WGS sequence"/>
</dbReference>